<reference evidence="3" key="1">
    <citation type="journal article" date="2019" name="Int. J. Syst. Evol. Microbiol.">
        <title>The Global Catalogue of Microorganisms (GCM) 10K type strain sequencing project: providing services to taxonomists for standard genome sequencing and annotation.</title>
        <authorList>
            <consortium name="The Broad Institute Genomics Platform"/>
            <consortium name="The Broad Institute Genome Sequencing Center for Infectious Disease"/>
            <person name="Wu L."/>
            <person name="Ma J."/>
        </authorList>
    </citation>
    <scope>NUCLEOTIDE SEQUENCE [LARGE SCALE GENOMIC DNA]</scope>
    <source>
        <strain evidence="3">CGMCC 4.7241</strain>
    </source>
</reference>
<evidence type="ECO:0000256" key="1">
    <source>
        <dbReference type="SAM" id="MobiDB-lite"/>
    </source>
</evidence>
<dbReference type="Pfam" id="PF13671">
    <property type="entry name" value="AAA_33"/>
    <property type="match status" value="1"/>
</dbReference>
<proteinExistence type="predicted"/>
<evidence type="ECO:0000313" key="2">
    <source>
        <dbReference type="EMBL" id="MFC3765841.1"/>
    </source>
</evidence>
<accession>A0ABV7YKZ8</accession>
<feature type="compositionally biased region" description="Polar residues" evidence="1">
    <location>
        <begin position="130"/>
        <end position="139"/>
    </location>
</feature>
<protein>
    <submittedName>
        <fullName evidence="2">AAA family ATPase</fullName>
    </submittedName>
</protein>
<feature type="region of interest" description="Disordered" evidence="1">
    <location>
        <begin position="126"/>
        <end position="146"/>
    </location>
</feature>
<comment type="caution">
    <text evidence="2">The sequence shown here is derived from an EMBL/GenBank/DDBJ whole genome shotgun (WGS) entry which is preliminary data.</text>
</comment>
<dbReference type="Gene3D" id="3.40.50.300">
    <property type="entry name" value="P-loop containing nucleotide triphosphate hydrolases"/>
    <property type="match status" value="1"/>
</dbReference>
<keyword evidence="3" id="KW-1185">Reference proteome</keyword>
<sequence length="190" mass="20254">MILVNGVPGSGKSTLARPLARALGLPLFAKDVIKETWADFLAPDGRSPREWSMLLGAAASETMWRLLAESPIGGIVDSPHTEAMRPHVEAGLARSGIGHPLELWCDVPLELAAQRCDERQPTRHAIHASSAGTIPTTDSPGPLAIGPVLRVDTSTTVDIERVAAWCREQPVGQRPLSAAVAARPDSDSRH</sequence>
<dbReference type="EMBL" id="JBHRZH010000043">
    <property type="protein sequence ID" value="MFC3765841.1"/>
    <property type="molecule type" value="Genomic_DNA"/>
</dbReference>
<evidence type="ECO:0000313" key="3">
    <source>
        <dbReference type="Proteomes" id="UP001595699"/>
    </source>
</evidence>
<gene>
    <name evidence="2" type="ORF">ACFOUW_33755</name>
</gene>
<dbReference type="SUPFAM" id="SSF52540">
    <property type="entry name" value="P-loop containing nucleoside triphosphate hydrolases"/>
    <property type="match status" value="1"/>
</dbReference>
<dbReference type="Proteomes" id="UP001595699">
    <property type="component" value="Unassembled WGS sequence"/>
</dbReference>
<dbReference type="InterPro" id="IPR027417">
    <property type="entry name" value="P-loop_NTPase"/>
</dbReference>
<organism evidence="2 3">
    <name type="scientific">Tenggerimyces flavus</name>
    <dbReference type="NCBI Taxonomy" id="1708749"/>
    <lineage>
        <taxon>Bacteria</taxon>
        <taxon>Bacillati</taxon>
        <taxon>Actinomycetota</taxon>
        <taxon>Actinomycetes</taxon>
        <taxon>Propionibacteriales</taxon>
        <taxon>Nocardioidaceae</taxon>
        <taxon>Tenggerimyces</taxon>
    </lineage>
</organism>
<dbReference type="RefSeq" id="WP_205121106.1">
    <property type="nucleotide sequence ID" value="NZ_JAFBCM010000001.1"/>
</dbReference>
<name>A0ABV7YKZ8_9ACTN</name>